<feature type="compositionally biased region" description="Basic residues" evidence="1">
    <location>
        <begin position="23"/>
        <end position="34"/>
    </location>
</feature>
<evidence type="ECO:0000313" key="2">
    <source>
        <dbReference type="EMBL" id="KAI1699039.1"/>
    </source>
</evidence>
<dbReference type="AlphaFoldDB" id="A0AAD4MMS6"/>
<evidence type="ECO:0000313" key="3">
    <source>
        <dbReference type="Proteomes" id="UP001201812"/>
    </source>
</evidence>
<evidence type="ECO:0000256" key="1">
    <source>
        <dbReference type="SAM" id="MobiDB-lite"/>
    </source>
</evidence>
<accession>A0AAD4MMS6</accession>
<organism evidence="2 3">
    <name type="scientific">Ditylenchus destructor</name>
    <dbReference type="NCBI Taxonomy" id="166010"/>
    <lineage>
        <taxon>Eukaryota</taxon>
        <taxon>Metazoa</taxon>
        <taxon>Ecdysozoa</taxon>
        <taxon>Nematoda</taxon>
        <taxon>Chromadorea</taxon>
        <taxon>Rhabditida</taxon>
        <taxon>Tylenchina</taxon>
        <taxon>Tylenchomorpha</taxon>
        <taxon>Sphaerularioidea</taxon>
        <taxon>Anguinidae</taxon>
        <taxon>Anguininae</taxon>
        <taxon>Ditylenchus</taxon>
    </lineage>
</organism>
<feature type="region of interest" description="Disordered" evidence="1">
    <location>
        <begin position="1"/>
        <end position="44"/>
    </location>
</feature>
<name>A0AAD4MMS6_9BILA</name>
<protein>
    <recommendedName>
        <fullName evidence="4">DUF155 domain-containing protein</fullName>
    </recommendedName>
</protein>
<evidence type="ECO:0008006" key="4">
    <source>
        <dbReference type="Google" id="ProtNLM"/>
    </source>
</evidence>
<reference evidence="2" key="1">
    <citation type="submission" date="2022-01" db="EMBL/GenBank/DDBJ databases">
        <title>Genome Sequence Resource for Two Populations of Ditylenchus destructor, the Migratory Endoparasitic Phytonematode.</title>
        <authorList>
            <person name="Zhang H."/>
            <person name="Lin R."/>
            <person name="Xie B."/>
        </authorList>
    </citation>
    <scope>NUCLEOTIDE SEQUENCE</scope>
    <source>
        <strain evidence="2">BazhouSP</strain>
    </source>
</reference>
<proteinExistence type="predicted"/>
<gene>
    <name evidence="2" type="ORF">DdX_17558</name>
</gene>
<keyword evidence="3" id="KW-1185">Reference proteome</keyword>
<dbReference type="EMBL" id="JAKKPZ010000194">
    <property type="protein sequence ID" value="KAI1699039.1"/>
    <property type="molecule type" value="Genomic_DNA"/>
</dbReference>
<sequence length="106" mass="11637">MFSSRISPTKPYMGMPPKPSGKGSKKAAKSRKTARNGNEAMAAQNAESHAVSDFFVFGDGVVVFWNVAQGEQDMVLASLKEYQTDAYSMELSMEESEKIPFNFVTS</sequence>
<comment type="caution">
    <text evidence="2">The sequence shown here is derived from an EMBL/GenBank/DDBJ whole genome shotgun (WGS) entry which is preliminary data.</text>
</comment>
<dbReference type="Proteomes" id="UP001201812">
    <property type="component" value="Unassembled WGS sequence"/>
</dbReference>